<name>A0ACC0A1U6_CATRO</name>
<gene>
    <name evidence="1" type="ORF">M9H77_31746</name>
</gene>
<dbReference type="Proteomes" id="UP001060085">
    <property type="component" value="Linkage Group LG07"/>
</dbReference>
<protein>
    <submittedName>
        <fullName evidence="1">Uncharacterized protein</fullName>
    </submittedName>
</protein>
<evidence type="ECO:0000313" key="2">
    <source>
        <dbReference type="Proteomes" id="UP001060085"/>
    </source>
</evidence>
<proteinExistence type="predicted"/>
<accession>A0ACC0A1U6</accession>
<comment type="caution">
    <text evidence="1">The sequence shown here is derived from an EMBL/GenBank/DDBJ whole genome shotgun (WGS) entry which is preliminary data.</text>
</comment>
<evidence type="ECO:0000313" key="1">
    <source>
        <dbReference type="EMBL" id="KAI5654559.1"/>
    </source>
</evidence>
<sequence length="138" mass="15517">MESQLAFFGIGVAANMNPEEMMDTYFANSVKLVFPWDTEHNPGEEDENVDGGEASLGEGESQEEPTEESREDQNRDILDPFTMETDKRGMSEVDKSAIDIQGNIFERPIDEVDKDQEDSNTERSSTKLLDTSSMIIEL</sequence>
<dbReference type="EMBL" id="CM044707">
    <property type="protein sequence ID" value="KAI5654559.1"/>
    <property type="molecule type" value="Genomic_DNA"/>
</dbReference>
<keyword evidence="2" id="KW-1185">Reference proteome</keyword>
<organism evidence="1 2">
    <name type="scientific">Catharanthus roseus</name>
    <name type="common">Madagascar periwinkle</name>
    <name type="synonym">Vinca rosea</name>
    <dbReference type="NCBI Taxonomy" id="4058"/>
    <lineage>
        <taxon>Eukaryota</taxon>
        <taxon>Viridiplantae</taxon>
        <taxon>Streptophyta</taxon>
        <taxon>Embryophyta</taxon>
        <taxon>Tracheophyta</taxon>
        <taxon>Spermatophyta</taxon>
        <taxon>Magnoliopsida</taxon>
        <taxon>eudicotyledons</taxon>
        <taxon>Gunneridae</taxon>
        <taxon>Pentapetalae</taxon>
        <taxon>asterids</taxon>
        <taxon>lamiids</taxon>
        <taxon>Gentianales</taxon>
        <taxon>Apocynaceae</taxon>
        <taxon>Rauvolfioideae</taxon>
        <taxon>Vinceae</taxon>
        <taxon>Catharanthinae</taxon>
        <taxon>Catharanthus</taxon>
    </lineage>
</organism>
<reference evidence="2" key="1">
    <citation type="journal article" date="2023" name="Nat. Plants">
        <title>Single-cell RNA sequencing provides a high-resolution roadmap for understanding the multicellular compartmentation of specialized metabolism.</title>
        <authorList>
            <person name="Sun S."/>
            <person name="Shen X."/>
            <person name="Li Y."/>
            <person name="Li Y."/>
            <person name="Wang S."/>
            <person name="Li R."/>
            <person name="Zhang H."/>
            <person name="Shen G."/>
            <person name="Guo B."/>
            <person name="Wei J."/>
            <person name="Xu J."/>
            <person name="St-Pierre B."/>
            <person name="Chen S."/>
            <person name="Sun C."/>
        </authorList>
    </citation>
    <scope>NUCLEOTIDE SEQUENCE [LARGE SCALE GENOMIC DNA]</scope>
</reference>